<protein>
    <submittedName>
        <fullName evidence="1">Methanogenesis marker protein 8</fullName>
    </submittedName>
</protein>
<dbReference type="PATRIC" id="fig|1838285.3.peg.1775"/>
<name>A0A1F2P745_9EURY</name>
<evidence type="ECO:0000313" key="2">
    <source>
        <dbReference type="Proteomes" id="UP000186940"/>
    </source>
</evidence>
<dbReference type="Proteomes" id="UP000186940">
    <property type="component" value="Unassembled WGS sequence"/>
</dbReference>
<sequence>MDQHIIETLGKTKVFVEDGKVVKVEHAEKRLEYCPVVEKVFGIQNLMDDSARLGVERRIERWGMCTPARKIKETTESFVSFGASEILSNALNDGLIDAAVTVCDGAGTVITDQGDVMQGIGVAMSGLTLTSPIVEVIRNLEGEGAIILDPERASIDQVAGLERAFKDHDCVGVTLTSPDVAKMCRDVEKANPGKKAVLFGVHTTGLSRDDAKALIDTVDLTTGCASRHLRSQIGEMALLQVGRSVPIFAITQTGKELILNRMKHITTQLFVETRTLPELKDEDQPSPLF</sequence>
<dbReference type="Pfam" id="PF09872">
    <property type="entry name" value="DUF2099"/>
    <property type="match status" value="1"/>
</dbReference>
<accession>A0A1F2P745</accession>
<dbReference type="NCBIfam" id="TIGR03275">
    <property type="entry name" value="methan_mark_8"/>
    <property type="match status" value="1"/>
</dbReference>
<proteinExistence type="predicted"/>
<dbReference type="EMBL" id="LYOS01000008">
    <property type="protein sequence ID" value="OFV67119.1"/>
    <property type="molecule type" value="Genomic_DNA"/>
</dbReference>
<dbReference type="STRING" id="1838285.SCAL_001744"/>
<organism evidence="1 2">
    <name type="scientific">Candidatus Syntropharchaeum caldarium</name>
    <dbReference type="NCBI Taxonomy" id="1838285"/>
    <lineage>
        <taxon>Archaea</taxon>
        <taxon>Methanobacteriati</taxon>
        <taxon>Methanobacteriota</taxon>
        <taxon>Stenosarchaea group</taxon>
        <taxon>Methanomicrobia</taxon>
        <taxon>Methanosarcinales</taxon>
        <taxon>ANME-2 cluster</taxon>
        <taxon>Candidatus Syntropharchaeum</taxon>
    </lineage>
</organism>
<dbReference type="PIRSF" id="PIRSF004929">
    <property type="entry name" value="UCP004929"/>
    <property type="match status" value="1"/>
</dbReference>
<comment type="caution">
    <text evidence="1">The sequence shown here is derived from an EMBL/GenBank/DDBJ whole genome shotgun (WGS) entry which is preliminary data.</text>
</comment>
<dbReference type="AlphaFoldDB" id="A0A1F2P745"/>
<gene>
    <name evidence="1" type="ORF">SCAL_001744</name>
</gene>
<dbReference type="InterPro" id="IPR009181">
    <property type="entry name" value="Methan_mark_8"/>
</dbReference>
<keyword evidence="2" id="KW-1185">Reference proteome</keyword>
<reference evidence="1" key="1">
    <citation type="submission" date="2016-05" db="EMBL/GenBank/DDBJ databases">
        <title>Microbial consortia oxidize butane by reversing methanogenesis.</title>
        <authorList>
            <person name="Laso-Perez R."/>
            <person name="Richter M."/>
            <person name="Wegener G."/>
            <person name="Musat F."/>
        </authorList>
    </citation>
    <scope>NUCLEOTIDE SEQUENCE [LARGE SCALE GENOMIC DNA]</scope>
    <source>
        <strain evidence="1">BOX2</strain>
    </source>
</reference>
<evidence type="ECO:0000313" key="1">
    <source>
        <dbReference type="EMBL" id="OFV67119.1"/>
    </source>
</evidence>